<dbReference type="CDD" id="cd00299">
    <property type="entry name" value="GST_C_family"/>
    <property type="match status" value="1"/>
</dbReference>
<dbReference type="GO" id="GO:0005737">
    <property type="term" value="C:cytoplasm"/>
    <property type="evidence" value="ECO:0007669"/>
    <property type="project" value="TreeGrafter"/>
</dbReference>
<keyword evidence="6" id="KW-1185">Reference proteome</keyword>
<dbReference type="InterPro" id="IPR010987">
    <property type="entry name" value="Glutathione-S-Trfase_C-like"/>
</dbReference>
<feature type="compositionally biased region" description="Gly residues" evidence="2">
    <location>
        <begin position="311"/>
        <end position="321"/>
    </location>
</feature>
<dbReference type="SUPFAM" id="SSF47616">
    <property type="entry name" value="GST C-terminal domain-like"/>
    <property type="match status" value="1"/>
</dbReference>
<dbReference type="OrthoDB" id="4951845at2759"/>
<dbReference type="Gene3D" id="3.40.30.10">
    <property type="entry name" value="Glutaredoxin"/>
    <property type="match status" value="1"/>
</dbReference>
<feature type="region of interest" description="Disordered" evidence="2">
    <location>
        <begin position="73"/>
        <end position="113"/>
    </location>
</feature>
<reference evidence="5 6" key="1">
    <citation type="journal article" date="2016" name="Genome Biol. Evol.">
        <title>Divergent and convergent evolution of fungal pathogenicity.</title>
        <authorList>
            <person name="Shang Y."/>
            <person name="Xiao G."/>
            <person name="Zheng P."/>
            <person name="Cen K."/>
            <person name="Zhan S."/>
            <person name="Wang C."/>
        </authorList>
    </citation>
    <scope>NUCLEOTIDE SEQUENCE [LARGE SCALE GENOMIC DNA]</scope>
    <source>
        <strain evidence="5 6">ARSEF 2679</strain>
    </source>
</reference>
<dbReference type="PROSITE" id="PS50405">
    <property type="entry name" value="GST_CTER"/>
    <property type="match status" value="1"/>
</dbReference>
<dbReference type="GeneID" id="30020975"/>
<organism evidence="5 6">
    <name type="scientific">Cordyceps fumosorosea (strain ARSEF 2679)</name>
    <name type="common">Isaria fumosorosea</name>
    <dbReference type="NCBI Taxonomy" id="1081104"/>
    <lineage>
        <taxon>Eukaryota</taxon>
        <taxon>Fungi</taxon>
        <taxon>Dikarya</taxon>
        <taxon>Ascomycota</taxon>
        <taxon>Pezizomycotina</taxon>
        <taxon>Sordariomycetes</taxon>
        <taxon>Hypocreomycetidae</taxon>
        <taxon>Hypocreales</taxon>
        <taxon>Cordycipitaceae</taxon>
        <taxon>Cordyceps</taxon>
    </lineage>
</organism>
<dbReference type="PANTHER" id="PTHR43968">
    <property type="match status" value="1"/>
</dbReference>
<feature type="region of interest" description="Disordered" evidence="2">
    <location>
        <begin position="309"/>
        <end position="371"/>
    </location>
</feature>
<evidence type="ECO:0000313" key="5">
    <source>
        <dbReference type="EMBL" id="OAA63974.1"/>
    </source>
</evidence>
<dbReference type="Proteomes" id="UP000076744">
    <property type="component" value="Unassembled WGS sequence"/>
</dbReference>
<dbReference type="InterPro" id="IPR040079">
    <property type="entry name" value="Glutathione_S-Trfase"/>
</dbReference>
<dbReference type="RefSeq" id="XP_018704623.1">
    <property type="nucleotide sequence ID" value="XM_018848288.1"/>
</dbReference>
<evidence type="ECO:0000313" key="6">
    <source>
        <dbReference type="Proteomes" id="UP000076744"/>
    </source>
</evidence>
<dbReference type="InterPro" id="IPR036249">
    <property type="entry name" value="Thioredoxin-like_sf"/>
</dbReference>
<evidence type="ECO:0000259" key="4">
    <source>
        <dbReference type="PROSITE" id="PS50405"/>
    </source>
</evidence>
<gene>
    <name evidence="5" type="ORF">ISF_04683</name>
</gene>
<dbReference type="PANTHER" id="PTHR43968:SF6">
    <property type="entry name" value="GLUTATHIONE S-TRANSFERASE OMEGA"/>
    <property type="match status" value="1"/>
</dbReference>
<dbReference type="CDD" id="cd00570">
    <property type="entry name" value="GST_N_family"/>
    <property type="match status" value="1"/>
</dbReference>
<evidence type="ECO:0000256" key="2">
    <source>
        <dbReference type="SAM" id="MobiDB-lite"/>
    </source>
</evidence>
<proteinExistence type="inferred from homology"/>
<feature type="compositionally biased region" description="Low complexity" evidence="2">
    <location>
        <begin position="102"/>
        <end position="112"/>
    </location>
</feature>
<dbReference type="InterPro" id="IPR004045">
    <property type="entry name" value="Glutathione_S-Trfase_N"/>
</dbReference>
<accession>A0A167WMG3</accession>
<dbReference type="SFLD" id="SFLDS00019">
    <property type="entry name" value="Glutathione_Transferase_(cytos"/>
    <property type="match status" value="1"/>
</dbReference>
<dbReference type="STRING" id="1081104.A0A167WMG3"/>
<comment type="caution">
    <text evidence="5">The sequence shown here is derived from an EMBL/GenBank/DDBJ whole genome shotgun (WGS) entry which is preliminary data.</text>
</comment>
<sequence length="609" mass="66851">MSSGPFAGGQPPQTPQQPQPPQPQQHHQQQPYAMDLGLGYPAAAAAAAAMGEAYRAQGVVFGRQLDYQALAEENRQPQRRRRQHQEQQHGDAGGGANAPMAQIGAQDKQQQQHMGQFGILAPTPVPVPHPCQASMHPAGIGQPTVRFAPAMQLETGAVADVAPVAQGKLGGKIVVDPPDLQTWREKLFNVDEMIVLTQEQFETYFPHVDNVYSHRSTQKYKRKPFVSHYWDCRMKGRPPGTPKTEDPSKKRRRRSARARDLCDVKIKITEYFPSAEPLQLDAGGGDVAAAAAAVAAGYHGQRFWTIQRVNGNGGNGKGDGVAGPHKHTLAKSDEIKKNSVQRHVATQDKEAKRAQPAQRRPTGNAAATARRHAREAAGSDYIKLYAACYCPFSQRVWIALEAKGVPYQYCEADPHRKPAAPTLLEANPKGQVPAIRQGDWACAESAVILEYRFGGGGQIEDLDSRVPLLPSDARLKANCRFWINHINTDLLRAFYALLQNTDLSRQPDLVERLRAQLDRLAQAADERGPYFLGEALSLVDVHLAPFALRLRTVLQPRRGWLAAAAAASSSRWARWLDALERDPHVKATTSADDLYADTADTFISSSATF</sequence>
<dbReference type="SUPFAM" id="SSF52833">
    <property type="entry name" value="Thioredoxin-like"/>
    <property type="match status" value="1"/>
</dbReference>
<dbReference type="SFLD" id="SFLDG00358">
    <property type="entry name" value="Main_(cytGST)"/>
    <property type="match status" value="1"/>
</dbReference>
<dbReference type="InterPro" id="IPR050983">
    <property type="entry name" value="GST_Omega/HSP26"/>
</dbReference>
<dbReference type="InterPro" id="IPR036282">
    <property type="entry name" value="Glutathione-S-Trfase_C_sf"/>
</dbReference>
<dbReference type="Pfam" id="PF13410">
    <property type="entry name" value="GST_C_2"/>
    <property type="match status" value="1"/>
</dbReference>
<dbReference type="PROSITE" id="PS50404">
    <property type="entry name" value="GST_NTER"/>
    <property type="match status" value="1"/>
</dbReference>
<feature type="compositionally biased region" description="Pro residues" evidence="2">
    <location>
        <begin position="12"/>
        <end position="23"/>
    </location>
</feature>
<feature type="domain" description="GST N-terminal" evidence="3">
    <location>
        <begin position="380"/>
        <end position="460"/>
    </location>
</feature>
<dbReference type="EMBL" id="AZHB01000010">
    <property type="protein sequence ID" value="OAA63974.1"/>
    <property type="molecule type" value="Genomic_DNA"/>
</dbReference>
<dbReference type="AlphaFoldDB" id="A0A167WMG3"/>
<dbReference type="Pfam" id="PF13417">
    <property type="entry name" value="GST_N_3"/>
    <property type="match status" value="1"/>
</dbReference>
<feature type="region of interest" description="Disordered" evidence="2">
    <location>
        <begin position="233"/>
        <end position="258"/>
    </location>
</feature>
<protein>
    <submittedName>
        <fullName evidence="5">Thioredoxin-like fold protein</fullName>
    </submittedName>
</protein>
<name>A0A167WMG3_CORFA</name>
<comment type="similarity">
    <text evidence="1">Belongs to the GST superfamily.</text>
</comment>
<evidence type="ECO:0000256" key="1">
    <source>
        <dbReference type="ARBA" id="ARBA00007409"/>
    </source>
</evidence>
<feature type="domain" description="GST C-terminal" evidence="4">
    <location>
        <begin position="472"/>
        <end position="600"/>
    </location>
</feature>
<feature type="region of interest" description="Disordered" evidence="2">
    <location>
        <begin position="1"/>
        <end position="36"/>
    </location>
</feature>
<dbReference type="Gene3D" id="1.20.1050.10">
    <property type="match status" value="1"/>
</dbReference>
<evidence type="ECO:0000259" key="3">
    <source>
        <dbReference type="PROSITE" id="PS50404"/>
    </source>
</evidence>